<feature type="domain" description="LTI65/LTI78 N-terminal" evidence="4">
    <location>
        <begin position="26"/>
        <end position="67"/>
    </location>
</feature>
<feature type="compositionally biased region" description="Basic and acidic residues" evidence="1">
    <location>
        <begin position="360"/>
        <end position="381"/>
    </location>
</feature>
<feature type="compositionally biased region" description="Polar residues" evidence="1">
    <location>
        <begin position="702"/>
        <end position="719"/>
    </location>
</feature>
<dbReference type="AlphaFoldDB" id="A0ABD1A3K8"/>
<feature type="domain" description="LTI65/LTI78 PGEED repeat" evidence="2">
    <location>
        <begin position="606"/>
        <end position="635"/>
    </location>
</feature>
<feature type="region of interest" description="Disordered" evidence="1">
    <location>
        <begin position="130"/>
        <end position="251"/>
    </location>
</feature>
<protein>
    <submittedName>
        <fullName evidence="5">Low-temperature-induced 78 kDa protein</fullName>
    </submittedName>
</protein>
<dbReference type="PANTHER" id="PTHR33836">
    <property type="entry name" value="LOW-TEMPERATURE-INDUCED 65 KDA PROTEIN-RELATED"/>
    <property type="match status" value="1"/>
</dbReference>
<dbReference type="EMBL" id="JBANAX010000668">
    <property type="protein sequence ID" value="KAL1198344.1"/>
    <property type="molecule type" value="Genomic_DNA"/>
</dbReference>
<dbReference type="PANTHER" id="PTHR33836:SF1">
    <property type="entry name" value="LOW-TEMPERATURE-INDUCED 65 KDA PROTEIN-RELATED"/>
    <property type="match status" value="1"/>
</dbReference>
<feature type="compositionally biased region" description="Basic and acidic residues" evidence="1">
    <location>
        <begin position="438"/>
        <end position="453"/>
    </location>
</feature>
<dbReference type="Pfam" id="PF23402">
    <property type="entry name" value="LTI65_LTI78_NYQTKV"/>
    <property type="match status" value="1"/>
</dbReference>
<feature type="region of interest" description="Disordered" evidence="1">
    <location>
        <begin position="91"/>
        <end position="113"/>
    </location>
</feature>
<dbReference type="InterPro" id="IPR037491">
    <property type="entry name" value="LTI78/LTI65"/>
</dbReference>
<feature type="compositionally biased region" description="Basic and acidic residues" evidence="1">
    <location>
        <begin position="595"/>
        <end position="636"/>
    </location>
</feature>
<evidence type="ECO:0000313" key="6">
    <source>
        <dbReference type="Proteomes" id="UP001558713"/>
    </source>
</evidence>
<feature type="compositionally biased region" description="Basic and acidic residues" evidence="1">
    <location>
        <begin position="307"/>
        <end position="346"/>
    </location>
</feature>
<feature type="compositionally biased region" description="Basic and acidic residues" evidence="1">
    <location>
        <begin position="568"/>
        <end position="579"/>
    </location>
</feature>
<dbReference type="InterPro" id="IPR057058">
    <property type="entry name" value="LTI65_LTI78_NYQTKV"/>
</dbReference>
<dbReference type="Proteomes" id="UP001558713">
    <property type="component" value="Unassembled WGS sequence"/>
</dbReference>
<feature type="compositionally biased region" description="Low complexity" evidence="1">
    <location>
        <begin position="1"/>
        <end position="13"/>
    </location>
</feature>
<feature type="compositionally biased region" description="Basic and acidic residues" evidence="1">
    <location>
        <begin position="14"/>
        <end position="24"/>
    </location>
</feature>
<feature type="compositionally biased region" description="Basic residues" evidence="1">
    <location>
        <begin position="28"/>
        <end position="40"/>
    </location>
</feature>
<feature type="compositionally biased region" description="Acidic residues" evidence="1">
    <location>
        <begin position="56"/>
        <end position="69"/>
    </location>
</feature>
<accession>A0ABD1A3K8</accession>
<comment type="caution">
    <text evidence="5">The sequence shown here is derived from an EMBL/GenBank/DDBJ whole genome shotgun (WGS) entry which is preliminary data.</text>
</comment>
<feature type="compositionally biased region" description="Basic and acidic residues" evidence="1">
    <location>
        <begin position="284"/>
        <end position="293"/>
    </location>
</feature>
<feature type="domain" description="LTI65/LTI78 NYQTKV repeat" evidence="3">
    <location>
        <begin position="209"/>
        <end position="269"/>
    </location>
</feature>
<gene>
    <name evidence="5" type="ORF">V5N11_026872</name>
</gene>
<reference evidence="5 6" key="1">
    <citation type="submission" date="2024-04" db="EMBL/GenBank/DDBJ databases">
        <title>Genome assembly C_amara_ONT_v2.</title>
        <authorList>
            <person name="Yant L."/>
            <person name="Moore C."/>
            <person name="Slenker M."/>
        </authorList>
    </citation>
    <scope>NUCLEOTIDE SEQUENCE [LARGE SCALE GENOMIC DNA]</scope>
    <source>
        <tissue evidence="5">Leaf</tissue>
    </source>
</reference>
<feature type="compositionally biased region" description="Basic and acidic residues" evidence="1">
    <location>
        <begin position="153"/>
        <end position="179"/>
    </location>
</feature>
<feature type="compositionally biased region" description="Basic and acidic residues" evidence="1">
    <location>
        <begin position="98"/>
        <end position="110"/>
    </location>
</feature>
<evidence type="ECO:0000256" key="1">
    <source>
        <dbReference type="SAM" id="MobiDB-lite"/>
    </source>
</evidence>
<evidence type="ECO:0000259" key="3">
    <source>
        <dbReference type="Pfam" id="PF23402"/>
    </source>
</evidence>
<feature type="compositionally biased region" description="Polar residues" evidence="1">
    <location>
        <begin position="234"/>
        <end position="243"/>
    </location>
</feature>
<dbReference type="Pfam" id="PF23399">
    <property type="entry name" value="LTI65_PGEED"/>
    <property type="match status" value="1"/>
</dbReference>
<keyword evidence="6" id="KW-1185">Reference proteome</keyword>
<dbReference type="InterPro" id="IPR057059">
    <property type="entry name" value="LTI65/LTI78_PGEED"/>
</dbReference>
<evidence type="ECO:0000259" key="2">
    <source>
        <dbReference type="Pfam" id="PF23399"/>
    </source>
</evidence>
<proteinExistence type="predicted"/>
<organism evidence="5 6">
    <name type="scientific">Cardamine amara subsp. amara</name>
    <dbReference type="NCBI Taxonomy" id="228776"/>
    <lineage>
        <taxon>Eukaryota</taxon>
        <taxon>Viridiplantae</taxon>
        <taxon>Streptophyta</taxon>
        <taxon>Embryophyta</taxon>
        <taxon>Tracheophyta</taxon>
        <taxon>Spermatophyta</taxon>
        <taxon>Magnoliopsida</taxon>
        <taxon>eudicotyledons</taxon>
        <taxon>Gunneridae</taxon>
        <taxon>Pentapetalae</taxon>
        <taxon>rosids</taxon>
        <taxon>malvids</taxon>
        <taxon>Brassicales</taxon>
        <taxon>Brassicaceae</taxon>
        <taxon>Cardamineae</taxon>
        <taxon>Cardamine</taxon>
    </lineage>
</organism>
<dbReference type="InterPro" id="IPR056605">
    <property type="entry name" value="LTI65_LTI78_N"/>
</dbReference>
<feature type="compositionally biased region" description="Basic and acidic residues" evidence="1">
    <location>
        <begin position="397"/>
        <end position="416"/>
    </location>
</feature>
<dbReference type="Pfam" id="PF23403">
    <property type="entry name" value="LTI65_LTI78_N"/>
    <property type="match status" value="1"/>
</dbReference>
<feature type="region of interest" description="Disordered" evidence="1">
    <location>
        <begin position="1"/>
        <end position="69"/>
    </location>
</feature>
<evidence type="ECO:0000259" key="4">
    <source>
        <dbReference type="Pfam" id="PF23403"/>
    </source>
</evidence>
<feature type="region of interest" description="Disordered" evidence="1">
    <location>
        <begin position="284"/>
        <end position="742"/>
    </location>
</feature>
<feature type="compositionally biased region" description="Basic and acidic residues" evidence="1">
    <location>
        <begin position="690"/>
        <end position="701"/>
    </location>
</feature>
<feature type="compositionally biased region" description="Basic and acidic residues" evidence="1">
    <location>
        <begin position="644"/>
        <end position="672"/>
    </location>
</feature>
<feature type="compositionally biased region" description="Basic and acidic residues" evidence="1">
    <location>
        <begin position="496"/>
        <end position="547"/>
    </location>
</feature>
<evidence type="ECO:0000313" key="5">
    <source>
        <dbReference type="EMBL" id="KAL1198344.1"/>
    </source>
</evidence>
<sequence>MDQTQTPITTIQQHPEEEAHHENGASKMFRKVKAKAKKIKNSITKQGQSQEHDDHDVVEEDDEDDELEPELISVPVYWFYICMNTVRGGVTDQPESPSHPREVNVPEPEKIVPSGTKVFPVVSSDYTKPIEPVSLQDSSYGHEVLSDPVRTTDTSDKEQRREELTDRDESREAHHEPMDTHVPLLSETEDVTSTFAPGGEDEDLGGQRKVNVETPKNLEEDSVTSGGGSDYLSGVSNDQSKVNDLSHEGGEAEVPEIAESLGILKVSDESSDQKLGFERDLLTRSHEIDRETESAIGKDSPVSFGAELEKDFSTRSHEFDMKTESGFDEHSPSRSHEFDLKTESGVDKNSPMEFGGESKTGLEEDSSRRSYESDLKTESENVKNSTTGFDGELGAKLGEDSPTRSYESDLKTETEINKNSPTGFGSASIVGLGEDFPAESHELGLKNESESGKDSPTGFIGESGTSLGEDFPVKKSHGYGEESEAGIERNFPASSDDVKVETELGRDLPTETHDQFSPDISRPKERDDFVESRDSFEETRDETEKPKQSSYTEQFASGGDETQVAGTFDEKLTPEKEAKSTVTPELPISGGGSDLEEKQQGEEVEKGVPAKDYLAEKLTPGEEDKALSDMISEKLHLGGGESKTTTKEVEKIPSEKEPEEKEHGEEVAEEAKGVGMVGMIKGWFGGGATEEVKPKSPHSVEESSQSLGSTVGTTGFSDSGKSELRETGDGSGVVSVRRELGN</sequence>
<name>A0ABD1A3K8_CARAN</name>